<comment type="caution">
    <text evidence="3">The sequence shown here is derived from an EMBL/GenBank/DDBJ whole genome shotgun (WGS) entry which is preliminary data.</text>
</comment>
<evidence type="ECO:0000259" key="2">
    <source>
        <dbReference type="Pfam" id="PF09335"/>
    </source>
</evidence>
<accession>A0A552WT04</accession>
<keyword evidence="1" id="KW-0472">Membrane</keyword>
<protein>
    <submittedName>
        <fullName evidence="3">VTT domain-containing protein</fullName>
    </submittedName>
</protein>
<feature type="transmembrane region" description="Helical" evidence="1">
    <location>
        <begin position="40"/>
        <end position="63"/>
    </location>
</feature>
<name>A0A552WT04_9MICO</name>
<feature type="transmembrane region" description="Helical" evidence="1">
    <location>
        <begin position="125"/>
        <end position="144"/>
    </location>
</feature>
<dbReference type="InterPro" id="IPR032816">
    <property type="entry name" value="VTT_dom"/>
</dbReference>
<dbReference type="Proteomes" id="UP000318693">
    <property type="component" value="Unassembled WGS sequence"/>
</dbReference>
<gene>
    <name evidence="3" type="ORF">FJ693_07370</name>
</gene>
<evidence type="ECO:0000313" key="3">
    <source>
        <dbReference type="EMBL" id="TRW45970.1"/>
    </source>
</evidence>
<sequence>MTVLLTSFLYCLLAAVVVVLPAEAYLVGVALAWDVGPVWLALSGAGGQVAGKMLFYLVGRGVLDVARVRRRGAAGGRWAARMTAVEAWCREHAWGPSAVTAVSAFAGVPPYAVVSVLAGTVGMRWWLFAVISLAGRFLRFWLLVLAPELLPAELVGR</sequence>
<feature type="domain" description="VTT" evidence="2">
    <location>
        <begin position="20"/>
        <end position="145"/>
    </location>
</feature>
<evidence type="ECO:0000256" key="1">
    <source>
        <dbReference type="SAM" id="Phobius"/>
    </source>
</evidence>
<evidence type="ECO:0000313" key="4">
    <source>
        <dbReference type="Proteomes" id="UP000318693"/>
    </source>
</evidence>
<dbReference type="AlphaFoldDB" id="A0A552WT04"/>
<dbReference type="EMBL" id="VJXR01000015">
    <property type="protein sequence ID" value="TRW45970.1"/>
    <property type="molecule type" value="Genomic_DNA"/>
</dbReference>
<reference evidence="3 4" key="1">
    <citation type="submission" date="2019-07" db="EMBL/GenBank/DDBJ databases">
        <title>Georgenia wutianyii sp. nov. and Georgenia *** sp. nov. isolated from plateau pika (Ochotona curzoniae) in the Qinghai-Tibet plateau of China.</title>
        <authorList>
            <person name="Tian Z."/>
        </authorList>
    </citation>
    <scope>NUCLEOTIDE SEQUENCE [LARGE SCALE GENOMIC DNA]</scope>
    <source>
        <strain evidence="3 4">Z446</strain>
    </source>
</reference>
<keyword evidence="4" id="KW-1185">Reference proteome</keyword>
<organism evidence="3 4">
    <name type="scientific">Georgenia yuyongxinii</name>
    <dbReference type="NCBI Taxonomy" id="2589797"/>
    <lineage>
        <taxon>Bacteria</taxon>
        <taxon>Bacillati</taxon>
        <taxon>Actinomycetota</taxon>
        <taxon>Actinomycetes</taxon>
        <taxon>Micrococcales</taxon>
        <taxon>Bogoriellaceae</taxon>
        <taxon>Georgenia</taxon>
    </lineage>
</organism>
<keyword evidence="1" id="KW-1133">Transmembrane helix</keyword>
<keyword evidence="1" id="KW-0812">Transmembrane</keyword>
<dbReference type="Pfam" id="PF09335">
    <property type="entry name" value="VTT_dom"/>
    <property type="match status" value="1"/>
</dbReference>
<proteinExistence type="predicted"/>
<dbReference type="RefSeq" id="WP_143417882.1">
    <property type="nucleotide sequence ID" value="NZ_VJXR01000015.1"/>
</dbReference>